<evidence type="ECO:0000313" key="4">
    <source>
        <dbReference type="Proteomes" id="UP000198287"/>
    </source>
</evidence>
<evidence type="ECO:0000256" key="1">
    <source>
        <dbReference type="SAM" id="MobiDB-lite"/>
    </source>
</evidence>
<accession>A0A226E843</accession>
<reference evidence="3 4" key="1">
    <citation type="submission" date="2015-12" db="EMBL/GenBank/DDBJ databases">
        <title>The genome of Folsomia candida.</title>
        <authorList>
            <person name="Faddeeva A."/>
            <person name="Derks M.F."/>
            <person name="Anvar Y."/>
            <person name="Smit S."/>
            <person name="Van Straalen N."/>
            <person name="Roelofs D."/>
        </authorList>
    </citation>
    <scope>NUCLEOTIDE SEQUENCE [LARGE SCALE GENOMIC DNA]</scope>
    <source>
        <strain evidence="3 4">VU population</strain>
        <tissue evidence="3">Whole body</tissue>
    </source>
</reference>
<keyword evidence="4" id="KW-1185">Reference proteome</keyword>
<keyword evidence="2" id="KW-1133">Transmembrane helix</keyword>
<feature type="transmembrane region" description="Helical" evidence="2">
    <location>
        <begin position="12"/>
        <end position="34"/>
    </location>
</feature>
<sequence length="112" mass="12151">MLSYSPSGNRCFSLSGISTSLVLVVLLLVVVVVVEERKLTWWLMAGSSLSSCSGGREINHSPSTKYQPSVSRQASNDSQDGGHQYSGQNFAFLSLQLLSTRSLSQFSGLSRF</sequence>
<evidence type="ECO:0000256" key="2">
    <source>
        <dbReference type="SAM" id="Phobius"/>
    </source>
</evidence>
<dbReference type="Proteomes" id="UP000198287">
    <property type="component" value="Unassembled WGS sequence"/>
</dbReference>
<gene>
    <name evidence="3" type="ORF">Fcan01_12250</name>
</gene>
<dbReference type="AlphaFoldDB" id="A0A226E843"/>
<organism evidence="3 4">
    <name type="scientific">Folsomia candida</name>
    <name type="common">Springtail</name>
    <dbReference type="NCBI Taxonomy" id="158441"/>
    <lineage>
        <taxon>Eukaryota</taxon>
        <taxon>Metazoa</taxon>
        <taxon>Ecdysozoa</taxon>
        <taxon>Arthropoda</taxon>
        <taxon>Hexapoda</taxon>
        <taxon>Collembola</taxon>
        <taxon>Entomobryomorpha</taxon>
        <taxon>Isotomoidea</taxon>
        <taxon>Isotomidae</taxon>
        <taxon>Proisotominae</taxon>
        <taxon>Folsomia</taxon>
    </lineage>
</organism>
<proteinExistence type="predicted"/>
<protein>
    <submittedName>
        <fullName evidence="3">Uncharacterized protein</fullName>
    </submittedName>
</protein>
<keyword evidence="2" id="KW-0812">Transmembrane</keyword>
<comment type="caution">
    <text evidence="3">The sequence shown here is derived from an EMBL/GenBank/DDBJ whole genome shotgun (WGS) entry which is preliminary data.</text>
</comment>
<feature type="compositionally biased region" description="Polar residues" evidence="1">
    <location>
        <begin position="60"/>
        <end position="83"/>
    </location>
</feature>
<dbReference type="EMBL" id="LNIX01000006">
    <property type="protein sequence ID" value="OXA52826.1"/>
    <property type="molecule type" value="Genomic_DNA"/>
</dbReference>
<feature type="region of interest" description="Disordered" evidence="1">
    <location>
        <begin position="48"/>
        <end position="83"/>
    </location>
</feature>
<evidence type="ECO:0000313" key="3">
    <source>
        <dbReference type="EMBL" id="OXA52826.1"/>
    </source>
</evidence>
<keyword evidence="2" id="KW-0472">Membrane</keyword>
<name>A0A226E843_FOLCA</name>